<gene>
    <name evidence="2" type="ORF">HLB29_00290</name>
</gene>
<dbReference type="Proteomes" id="UP000713904">
    <property type="component" value="Unassembled WGS sequence"/>
</dbReference>
<evidence type="ECO:0000256" key="1">
    <source>
        <dbReference type="SAM" id="Phobius"/>
    </source>
</evidence>
<evidence type="ECO:0000313" key="2">
    <source>
        <dbReference type="EMBL" id="MBC2575122.1"/>
    </source>
</evidence>
<keyword evidence="1" id="KW-1133">Transmembrane helix</keyword>
<keyword evidence="1" id="KW-0812">Transmembrane</keyword>
<name>A0ABR6TI85_9FIRM</name>
<proteinExistence type="predicted"/>
<keyword evidence="1" id="KW-0472">Membrane</keyword>
<protein>
    <submittedName>
        <fullName evidence="2">FeoB-associated Cys-rich membrane protein</fullName>
    </submittedName>
</protein>
<feature type="transmembrane region" description="Helical" evidence="1">
    <location>
        <begin position="6"/>
        <end position="23"/>
    </location>
</feature>
<evidence type="ECO:0000313" key="3">
    <source>
        <dbReference type="Proteomes" id="UP000713904"/>
    </source>
</evidence>
<sequence>MNISTMIVFTIVVLIVIFAIKRVKKRGGCNCGTSCGCSSCPSEKNIKNKIDLDKKKIK</sequence>
<accession>A0ABR6TI85</accession>
<reference evidence="2 3" key="1">
    <citation type="submission" date="2020-05" db="EMBL/GenBank/DDBJ databases">
        <title>Draft genome of xy-202 and genomic insight in genome of the genus Peptostreptococcus.</title>
        <authorList>
            <person name="Zhang Z."/>
        </authorList>
    </citation>
    <scope>NUCLEOTIDE SEQUENCE [LARGE SCALE GENOMIC DNA]</scope>
    <source>
        <strain evidence="2 3">DSM 27025</strain>
    </source>
</reference>
<comment type="caution">
    <text evidence="2">The sequence shown here is derived from an EMBL/GenBank/DDBJ whole genome shotgun (WGS) entry which is preliminary data.</text>
</comment>
<dbReference type="EMBL" id="JABGBW010000001">
    <property type="protein sequence ID" value="MBC2575122.1"/>
    <property type="molecule type" value="Genomic_DNA"/>
</dbReference>
<organism evidence="2 3">
    <name type="scientific">Peptostreptococcus canis</name>
    <dbReference type="NCBI Taxonomy" id="1159213"/>
    <lineage>
        <taxon>Bacteria</taxon>
        <taxon>Bacillati</taxon>
        <taxon>Bacillota</taxon>
        <taxon>Clostridia</taxon>
        <taxon>Peptostreptococcales</taxon>
        <taxon>Peptostreptococcaceae</taxon>
        <taxon>Peptostreptococcus</taxon>
    </lineage>
</organism>
<keyword evidence="3" id="KW-1185">Reference proteome</keyword>